<accession>A0A5B7F2Y0</accession>
<keyword evidence="2" id="KW-1185">Reference proteome</keyword>
<dbReference type="Proteomes" id="UP000324222">
    <property type="component" value="Unassembled WGS sequence"/>
</dbReference>
<dbReference type="OrthoDB" id="10027016at2759"/>
<evidence type="ECO:0000313" key="2">
    <source>
        <dbReference type="Proteomes" id="UP000324222"/>
    </source>
</evidence>
<evidence type="ECO:0000313" key="1">
    <source>
        <dbReference type="EMBL" id="MPC39696.1"/>
    </source>
</evidence>
<protein>
    <submittedName>
        <fullName evidence="1">Uncharacterized protein</fullName>
    </submittedName>
</protein>
<reference evidence="1 2" key="1">
    <citation type="submission" date="2019-05" db="EMBL/GenBank/DDBJ databases">
        <title>Another draft genome of Portunus trituberculatus and its Hox gene families provides insights of decapod evolution.</title>
        <authorList>
            <person name="Jeong J.-H."/>
            <person name="Song I."/>
            <person name="Kim S."/>
            <person name="Choi T."/>
            <person name="Kim D."/>
            <person name="Ryu S."/>
            <person name="Kim W."/>
        </authorList>
    </citation>
    <scope>NUCLEOTIDE SEQUENCE [LARGE SCALE GENOMIC DNA]</scope>
    <source>
        <tissue evidence="1">Muscle</tissue>
    </source>
</reference>
<name>A0A5B7F2Y0_PORTR</name>
<comment type="caution">
    <text evidence="1">The sequence shown here is derived from an EMBL/GenBank/DDBJ whole genome shotgun (WGS) entry which is preliminary data.</text>
</comment>
<dbReference type="EMBL" id="VSRR010004444">
    <property type="protein sequence ID" value="MPC39696.1"/>
    <property type="molecule type" value="Genomic_DNA"/>
</dbReference>
<sequence length="76" mass="8364">MSPHHDLNPKLNQSSGPFLSMSEAEEQAVLCLDSAIESIENGPYYHPSTVVQWDRAHFVAPGFSRAQVRILATVQG</sequence>
<dbReference type="AlphaFoldDB" id="A0A5B7F2Y0"/>
<proteinExistence type="predicted"/>
<gene>
    <name evidence="1" type="ORF">E2C01_033241</name>
</gene>
<organism evidence="1 2">
    <name type="scientific">Portunus trituberculatus</name>
    <name type="common">Swimming crab</name>
    <name type="synonym">Neptunus trituberculatus</name>
    <dbReference type="NCBI Taxonomy" id="210409"/>
    <lineage>
        <taxon>Eukaryota</taxon>
        <taxon>Metazoa</taxon>
        <taxon>Ecdysozoa</taxon>
        <taxon>Arthropoda</taxon>
        <taxon>Crustacea</taxon>
        <taxon>Multicrustacea</taxon>
        <taxon>Malacostraca</taxon>
        <taxon>Eumalacostraca</taxon>
        <taxon>Eucarida</taxon>
        <taxon>Decapoda</taxon>
        <taxon>Pleocyemata</taxon>
        <taxon>Brachyura</taxon>
        <taxon>Eubrachyura</taxon>
        <taxon>Portunoidea</taxon>
        <taxon>Portunidae</taxon>
        <taxon>Portuninae</taxon>
        <taxon>Portunus</taxon>
    </lineage>
</organism>